<reference evidence="2 3" key="1">
    <citation type="journal article" date="2019" name="Mol. Ecol. Resour.">
        <title>Chromosome-level genome assembly of Triplophysa tibetana, a fish adapted to the harsh high-altitude environment of the Tibetan Plateau.</title>
        <authorList>
            <person name="Yang X."/>
            <person name="Liu H."/>
            <person name="Ma Z."/>
            <person name="Zou Y."/>
            <person name="Zou M."/>
            <person name="Mao Y."/>
            <person name="Li X."/>
            <person name="Wang H."/>
            <person name="Chen T."/>
            <person name="Wang W."/>
            <person name="Yang R."/>
        </authorList>
    </citation>
    <scope>NUCLEOTIDE SEQUENCE [LARGE SCALE GENOMIC DNA]</scope>
    <source>
        <strain evidence="2">TTIB1903HZAU</strain>
        <tissue evidence="2">Muscle</tissue>
    </source>
</reference>
<comment type="caution">
    <text evidence="2">The sequence shown here is derived from an EMBL/GenBank/DDBJ whole genome shotgun (WGS) entry which is preliminary data.</text>
</comment>
<organism evidence="2 3">
    <name type="scientific">Triplophysa tibetana</name>
    <dbReference type="NCBI Taxonomy" id="1572043"/>
    <lineage>
        <taxon>Eukaryota</taxon>
        <taxon>Metazoa</taxon>
        <taxon>Chordata</taxon>
        <taxon>Craniata</taxon>
        <taxon>Vertebrata</taxon>
        <taxon>Euteleostomi</taxon>
        <taxon>Actinopterygii</taxon>
        <taxon>Neopterygii</taxon>
        <taxon>Teleostei</taxon>
        <taxon>Ostariophysi</taxon>
        <taxon>Cypriniformes</taxon>
        <taxon>Nemacheilidae</taxon>
        <taxon>Triplophysa</taxon>
    </lineage>
</organism>
<proteinExistence type="predicted"/>
<feature type="region of interest" description="Disordered" evidence="1">
    <location>
        <begin position="1"/>
        <end position="37"/>
    </location>
</feature>
<dbReference type="EMBL" id="SOYY01000015">
    <property type="protein sequence ID" value="KAA0710956.1"/>
    <property type="molecule type" value="Genomic_DNA"/>
</dbReference>
<protein>
    <submittedName>
        <fullName evidence="2">Uncharacterized protein</fullName>
    </submittedName>
</protein>
<keyword evidence="3" id="KW-1185">Reference proteome</keyword>
<accession>A0A5A9NPY6</accession>
<evidence type="ECO:0000256" key="1">
    <source>
        <dbReference type="SAM" id="MobiDB-lite"/>
    </source>
</evidence>
<evidence type="ECO:0000313" key="2">
    <source>
        <dbReference type="EMBL" id="KAA0710956.1"/>
    </source>
</evidence>
<dbReference type="Proteomes" id="UP000324632">
    <property type="component" value="Chromosome 15"/>
</dbReference>
<dbReference type="AlphaFoldDB" id="A0A5A9NPY6"/>
<feature type="compositionally biased region" description="Basic and acidic residues" evidence="1">
    <location>
        <begin position="7"/>
        <end position="18"/>
    </location>
</feature>
<gene>
    <name evidence="2" type="ORF">E1301_Tti002936</name>
</gene>
<sequence>MVSIELLRSEKRTEKDDGMPGSRGKGHREVTSPSVYKPPSLPLHLPIYRHSQWKAVLELYQDRDGYGYSKKRQKGM</sequence>
<name>A0A5A9NPY6_9TELE</name>
<evidence type="ECO:0000313" key="3">
    <source>
        <dbReference type="Proteomes" id="UP000324632"/>
    </source>
</evidence>